<evidence type="ECO:0000256" key="7">
    <source>
        <dbReference type="ARBA" id="ARBA00022856"/>
    </source>
</evidence>
<dbReference type="PIRSF" id="PIRSF002773">
    <property type="entry name" value="ABC_prm/ATPase_B"/>
    <property type="match status" value="1"/>
</dbReference>
<keyword evidence="10 11" id="KW-0472">Membrane</keyword>
<evidence type="ECO:0000259" key="12">
    <source>
        <dbReference type="PROSITE" id="PS50893"/>
    </source>
</evidence>
<keyword evidence="4 11" id="KW-0812">Transmembrane</keyword>
<evidence type="ECO:0000313" key="16">
    <source>
        <dbReference type="WBParaSite" id="TCLT_0000026601-mRNA-1"/>
    </source>
</evidence>
<dbReference type="SUPFAM" id="SSF52540">
    <property type="entry name" value="P-loop containing nucleoside triphosphate hydrolases"/>
    <property type="match status" value="1"/>
</dbReference>
<dbReference type="STRING" id="103827.A0A0N5CJQ2"/>
<dbReference type="InterPro" id="IPR003593">
    <property type="entry name" value="AAA+_ATPase"/>
</dbReference>
<gene>
    <name evidence="14" type="ORF">TCLT_LOCUS267</name>
</gene>
<evidence type="ECO:0000256" key="3">
    <source>
        <dbReference type="ARBA" id="ARBA00022448"/>
    </source>
</evidence>
<comment type="subcellular location">
    <subcellularLocation>
        <location evidence="1">Endomembrane system</location>
        <topology evidence="1">Multi-pass membrane protein</topology>
    </subcellularLocation>
</comment>
<dbReference type="InterPro" id="IPR011527">
    <property type="entry name" value="ABC1_TM_dom"/>
</dbReference>
<dbReference type="InterPro" id="IPR027417">
    <property type="entry name" value="P-loop_NTPase"/>
</dbReference>
<dbReference type="OMA" id="FACATEF"/>
<keyword evidence="3" id="KW-0813">Transport</keyword>
<keyword evidence="7" id="KW-0571">Peptide transport</keyword>
<evidence type="ECO:0000259" key="13">
    <source>
        <dbReference type="PROSITE" id="PS50929"/>
    </source>
</evidence>
<dbReference type="GO" id="GO:0015421">
    <property type="term" value="F:ABC-type oligopeptide transporter activity"/>
    <property type="evidence" value="ECO:0007669"/>
    <property type="project" value="TreeGrafter"/>
</dbReference>
<feature type="domain" description="ABC transporter" evidence="12">
    <location>
        <begin position="269"/>
        <end position="505"/>
    </location>
</feature>
<dbReference type="EMBL" id="UYYF01000017">
    <property type="protein sequence ID" value="VDM95171.1"/>
    <property type="molecule type" value="Genomic_DNA"/>
</dbReference>
<evidence type="ECO:0000313" key="15">
    <source>
        <dbReference type="Proteomes" id="UP000276776"/>
    </source>
</evidence>
<dbReference type="OrthoDB" id="6500128at2759"/>
<dbReference type="PANTHER" id="PTHR43394">
    <property type="entry name" value="ATP-DEPENDENT PERMEASE MDL1, MITOCHONDRIAL"/>
    <property type="match status" value="1"/>
</dbReference>
<dbReference type="PROSITE" id="PS50893">
    <property type="entry name" value="ABC_TRANSPORTER_2"/>
    <property type="match status" value="1"/>
</dbReference>
<evidence type="ECO:0000256" key="8">
    <source>
        <dbReference type="ARBA" id="ARBA00022967"/>
    </source>
</evidence>
<dbReference type="SMART" id="SM00382">
    <property type="entry name" value="AAA"/>
    <property type="match status" value="1"/>
</dbReference>
<dbReference type="FunFam" id="3.40.50.300:FF:000140">
    <property type="entry name" value="Lipid A export ATP-binding/permease protein MsbA"/>
    <property type="match status" value="1"/>
</dbReference>
<dbReference type="PANTHER" id="PTHR43394:SF19">
    <property type="entry name" value="ABC TRANSPORTER B FAMILY"/>
    <property type="match status" value="1"/>
</dbReference>
<dbReference type="Gene3D" id="3.40.50.300">
    <property type="entry name" value="P-loop containing nucleotide triphosphate hydrolases"/>
    <property type="match status" value="1"/>
</dbReference>
<reference evidence="14 15" key="2">
    <citation type="submission" date="2018-11" db="EMBL/GenBank/DDBJ databases">
        <authorList>
            <consortium name="Pathogen Informatics"/>
        </authorList>
    </citation>
    <scope>NUCLEOTIDE SEQUENCE [LARGE SCALE GENOMIC DNA]</scope>
</reference>
<keyword evidence="15" id="KW-1185">Reference proteome</keyword>
<keyword evidence="7" id="KW-0653">Protein transport</keyword>
<proteinExistence type="inferred from homology"/>
<keyword evidence="9 11" id="KW-1133">Transmembrane helix</keyword>
<dbReference type="InterPro" id="IPR003439">
    <property type="entry name" value="ABC_transporter-like_ATP-bd"/>
</dbReference>
<dbReference type="PROSITE" id="PS00211">
    <property type="entry name" value="ABC_TRANSPORTER_1"/>
    <property type="match status" value="1"/>
</dbReference>
<reference evidence="16" key="1">
    <citation type="submission" date="2017-02" db="UniProtKB">
        <authorList>
            <consortium name="WormBaseParasite"/>
        </authorList>
    </citation>
    <scope>IDENTIFICATION</scope>
</reference>
<dbReference type="InterPro" id="IPR036640">
    <property type="entry name" value="ABC1_TM_sf"/>
</dbReference>
<keyword evidence="5" id="KW-0547">Nucleotide-binding</keyword>
<keyword evidence="6" id="KW-0067">ATP-binding</keyword>
<sequence length="512" mass="57122">MSIFSTLFGGLRGGTFTYATELVARQMRYDLFNSLVQQEIGFFDGTKTGEIISRLTSDCQTMSSTISTNINVFLRNGVMLLGSLIFMFALSWRLCLVTFIAVPIVAYLTKIYGSYYDLLSEKVQETKAVANHVAEEVISSMRTVRSFACEKLEVRRFEQHLESTLKLNQKKALAYMGYTWTNEFCDNAVLVAVLFYGGHLVLSGKMTGSGLISFLLYQLQLGENLYSIGYVFTGLMEGVGASRKVFEYMLRKPKVLHIGTRKTEIKGEVQFDSVFFTYPSRPNNPVLKDVTFTIHPGETVALVGPSGGGKSSIVSLIEHFYECNDGKVLIDGNPVADYDHQYIHQKIALVAQEPVLYEGSVRHNILYGCEWATEEDMLNASEMANVHDFIMETEDQYDTNCGEKGIQLSGGQKQRIAIARALVRRPAILILDEATSALDVESEHTVQEAIARCARNKTVIVIAHRLSTVENADRIIVISKGHVEQIGSHKDLLAQDGLYRSLVQRQLIDSSS</sequence>
<dbReference type="InterPro" id="IPR039421">
    <property type="entry name" value="Type_1_exporter"/>
</dbReference>
<evidence type="ECO:0000256" key="5">
    <source>
        <dbReference type="ARBA" id="ARBA00022741"/>
    </source>
</evidence>
<evidence type="ECO:0000256" key="9">
    <source>
        <dbReference type="ARBA" id="ARBA00022989"/>
    </source>
</evidence>
<keyword evidence="8" id="KW-1278">Translocase</keyword>
<dbReference type="CDD" id="cd18572">
    <property type="entry name" value="ABC_6TM_TAP"/>
    <property type="match status" value="1"/>
</dbReference>
<accession>A0A0N5CJQ2</accession>
<organism evidence="16">
    <name type="scientific">Thelazia callipaeda</name>
    <name type="common">Oriental eyeworm</name>
    <name type="synonym">Parasitic nematode</name>
    <dbReference type="NCBI Taxonomy" id="103827"/>
    <lineage>
        <taxon>Eukaryota</taxon>
        <taxon>Metazoa</taxon>
        <taxon>Ecdysozoa</taxon>
        <taxon>Nematoda</taxon>
        <taxon>Chromadorea</taxon>
        <taxon>Rhabditida</taxon>
        <taxon>Spirurina</taxon>
        <taxon>Spiruromorpha</taxon>
        <taxon>Thelazioidea</taxon>
        <taxon>Thelaziidae</taxon>
        <taxon>Thelazia</taxon>
    </lineage>
</organism>
<evidence type="ECO:0000256" key="6">
    <source>
        <dbReference type="ARBA" id="ARBA00022840"/>
    </source>
</evidence>
<dbReference type="Gene3D" id="1.20.1560.10">
    <property type="entry name" value="ABC transporter type 1, transmembrane domain"/>
    <property type="match status" value="1"/>
</dbReference>
<dbReference type="SUPFAM" id="SSF90123">
    <property type="entry name" value="ABC transporter transmembrane region"/>
    <property type="match status" value="1"/>
</dbReference>
<dbReference type="Proteomes" id="UP000276776">
    <property type="component" value="Unassembled WGS sequence"/>
</dbReference>
<dbReference type="Pfam" id="PF00664">
    <property type="entry name" value="ABC_membrane"/>
    <property type="match status" value="1"/>
</dbReference>
<dbReference type="GO" id="GO:0005524">
    <property type="term" value="F:ATP binding"/>
    <property type="evidence" value="ECO:0007669"/>
    <property type="project" value="UniProtKB-KW"/>
</dbReference>
<dbReference type="Pfam" id="PF00005">
    <property type="entry name" value="ABC_tran"/>
    <property type="match status" value="1"/>
</dbReference>
<feature type="transmembrane region" description="Helical" evidence="11">
    <location>
        <begin position="84"/>
        <end position="108"/>
    </location>
</feature>
<evidence type="ECO:0000256" key="11">
    <source>
        <dbReference type="SAM" id="Phobius"/>
    </source>
</evidence>
<dbReference type="CDD" id="cd03249">
    <property type="entry name" value="ABC_MTABC3_MDL1_MDL2"/>
    <property type="match status" value="1"/>
</dbReference>
<protein>
    <submittedName>
        <fullName evidence="16">ABC transporter domain-containing protein</fullName>
    </submittedName>
</protein>
<evidence type="ECO:0000256" key="4">
    <source>
        <dbReference type="ARBA" id="ARBA00022692"/>
    </source>
</evidence>
<dbReference type="GO" id="GO:0016020">
    <property type="term" value="C:membrane"/>
    <property type="evidence" value="ECO:0007669"/>
    <property type="project" value="InterPro"/>
</dbReference>
<dbReference type="GO" id="GO:0012505">
    <property type="term" value="C:endomembrane system"/>
    <property type="evidence" value="ECO:0007669"/>
    <property type="project" value="UniProtKB-SubCell"/>
</dbReference>
<dbReference type="WBParaSite" id="TCLT_0000026601-mRNA-1">
    <property type="protein sequence ID" value="TCLT_0000026601-mRNA-1"/>
    <property type="gene ID" value="TCLT_0000026601"/>
</dbReference>
<dbReference type="AlphaFoldDB" id="A0A0N5CJQ2"/>
<dbReference type="FunFam" id="1.20.1560.10:FF:000154">
    <property type="entry name" value="HAlF transporter (PGP related)"/>
    <property type="match status" value="1"/>
</dbReference>
<name>A0A0N5CJQ2_THECL</name>
<comment type="similarity">
    <text evidence="2">Belongs to the ABC transporter superfamily. ABCB family. MHC peptide exporter (TC 3.A.1.209) subfamily.</text>
</comment>
<evidence type="ECO:0000256" key="1">
    <source>
        <dbReference type="ARBA" id="ARBA00004127"/>
    </source>
</evidence>
<dbReference type="PROSITE" id="PS50929">
    <property type="entry name" value="ABC_TM1F"/>
    <property type="match status" value="1"/>
</dbReference>
<dbReference type="InterPro" id="IPR017871">
    <property type="entry name" value="ABC_transporter-like_CS"/>
</dbReference>
<evidence type="ECO:0000256" key="2">
    <source>
        <dbReference type="ARBA" id="ARBA00006493"/>
    </source>
</evidence>
<evidence type="ECO:0000313" key="14">
    <source>
        <dbReference type="EMBL" id="VDM95171.1"/>
    </source>
</evidence>
<evidence type="ECO:0000256" key="10">
    <source>
        <dbReference type="ARBA" id="ARBA00023136"/>
    </source>
</evidence>
<feature type="domain" description="ABC transmembrane type-1" evidence="13">
    <location>
        <begin position="1"/>
        <end position="237"/>
    </location>
</feature>
<dbReference type="GO" id="GO:0016887">
    <property type="term" value="F:ATP hydrolysis activity"/>
    <property type="evidence" value="ECO:0007669"/>
    <property type="project" value="InterPro"/>
</dbReference>